<feature type="compositionally biased region" description="Basic and acidic residues" evidence="1">
    <location>
        <begin position="16"/>
        <end position="27"/>
    </location>
</feature>
<dbReference type="EMBL" id="MK095606">
    <property type="protein sequence ID" value="AZS06371.1"/>
    <property type="molecule type" value="Genomic_DNA"/>
</dbReference>
<evidence type="ECO:0000256" key="1">
    <source>
        <dbReference type="SAM" id="MobiDB-lite"/>
    </source>
</evidence>
<accession>A0A3S9U7S2</accession>
<evidence type="ECO:0000313" key="2">
    <source>
        <dbReference type="EMBL" id="AZS06371.1"/>
    </source>
</evidence>
<protein>
    <submittedName>
        <fullName evidence="2">Uncharacterized protein</fullName>
    </submittedName>
</protein>
<dbReference type="Proteomes" id="UP000288641">
    <property type="component" value="Segment"/>
</dbReference>
<sequence>MHSRQKIPDESSSQEHVLRDRLYTTTL</sequence>
<reference evidence="2 3" key="1">
    <citation type="submission" date="2018-10" db="EMBL/GenBank/DDBJ databases">
        <title>Complete genome sequence of Pantoea phage vB_PagS_AAS23.</title>
        <authorList>
            <person name="Truncaite L."/>
            <person name="Simoliuniene M."/>
            <person name="Kazlauskas D."/>
            <person name="Meskys R."/>
            <person name="Simoliunas E."/>
        </authorList>
    </citation>
    <scope>NUCLEOTIDE SEQUENCE [LARGE SCALE GENOMIC DNA]</scope>
    <source>
        <strain evidence="2">AAS23</strain>
    </source>
</reference>
<organism evidence="2 3">
    <name type="scientific">Pantoea phage vB_PagS_AAS23</name>
    <dbReference type="NCBI Taxonomy" id="2499073"/>
    <lineage>
        <taxon>Viruses</taxon>
        <taxon>Duplodnaviria</taxon>
        <taxon>Heunggongvirae</taxon>
        <taxon>Uroviricota</taxon>
        <taxon>Caudoviricetes</taxon>
        <taxon>Drexlerviridae</taxon>
        <taxon>Sauletekiovirus</taxon>
        <taxon>Sauletekiovirus AAS23</taxon>
    </lineage>
</organism>
<evidence type="ECO:0000313" key="3">
    <source>
        <dbReference type="Proteomes" id="UP000288641"/>
    </source>
</evidence>
<keyword evidence="3" id="KW-1185">Reference proteome</keyword>
<feature type="region of interest" description="Disordered" evidence="1">
    <location>
        <begin position="1"/>
        <end position="27"/>
    </location>
</feature>
<proteinExistence type="predicted"/>
<name>A0A3S9U7S2_9CAUD</name>
<gene>
    <name evidence="2" type="ORF">AAS23_gp58</name>
</gene>